<dbReference type="Proteomes" id="UP001281003">
    <property type="component" value="Unassembled WGS sequence"/>
</dbReference>
<evidence type="ECO:0000313" key="1">
    <source>
        <dbReference type="EMBL" id="KAK3391416.1"/>
    </source>
</evidence>
<proteinExistence type="predicted"/>
<organism evidence="1 2">
    <name type="scientific">Sordaria brevicollis</name>
    <dbReference type="NCBI Taxonomy" id="83679"/>
    <lineage>
        <taxon>Eukaryota</taxon>
        <taxon>Fungi</taxon>
        <taxon>Dikarya</taxon>
        <taxon>Ascomycota</taxon>
        <taxon>Pezizomycotina</taxon>
        <taxon>Sordariomycetes</taxon>
        <taxon>Sordariomycetidae</taxon>
        <taxon>Sordariales</taxon>
        <taxon>Sordariaceae</taxon>
        <taxon>Sordaria</taxon>
    </lineage>
</organism>
<dbReference type="EMBL" id="JAUTDP010000013">
    <property type="protein sequence ID" value="KAK3391416.1"/>
    <property type="molecule type" value="Genomic_DNA"/>
</dbReference>
<reference evidence="1" key="1">
    <citation type="journal article" date="2023" name="Mol. Phylogenet. Evol.">
        <title>Genome-scale phylogeny and comparative genomics of the fungal order Sordariales.</title>
        <authorList>
            <person name="Hensen N."/>
            <person name="Bonometti L."/>
            <person name="Westerberg I."/>
            <person name="Brannstrom I.O."/>
            <person name="Guillou S."/>
            <person name="Cros-Aarteil S."/>
            <person name="Calhoun S."/>
            <person name="Haridas S."/>
            <person name="Kuo A."/>
            <person name="Mondo S."/>
            <person name="Pangilinan J."/>
            <person name="Riley R."/>
            <person name="LaButti K."/>
            <person name="Andreopoulos B."/>
            <person name="Lipzen A."/>
            <person name="Chen C."/>
            <person name="Yan M."/>
            <person name="Daum C."/>
            <person name="Ng V."/>
            <person name="Clum A."/>
            <person name="Steindorff A."/>
            <person name="Ohm R.A."/>
            <person name="Martin F."/>
            <person name="Silar P."/>
            <person name="Natvig D.O."/>
            <person name="Lalanne C."/>
            <person name="Gautier V."/>
            <person name="Ament-Velasquez S.L."/>
            <person name="Kruys A."/>
            <person name="Hutchinson M.I."/>
            <person name="Powell A.J."/>
            <person name="Barry K."/>
            <person name="Miller A.N."/>
            <person name="Grigoriev I.V."/>
            <person name="Debuchy R."/>
            <person name="Gladieux P."/>
            <person name="Hiltunen Thoren M."/>
            <person name="Johannesson H."/>
        </authorList>
    </citation>
    <scope>NUCLEOTIDE SEQUENCE</scope>
    <source>
        <strain evidence="1">FGSC 1904</strain>
    </source>
</reference>
<comment type="caution">
    <text evidence="1">The sequence shown here is derived from an EMBL/GenBank/DDBJ whole genome shotgun (WGS) entry which is preliminary data.</text>
</comment>
<dbReference type="AlphaFoldDB" id="A0AAE0U586"/>
<accession>A0AAE0U586</accession>
<sequence>MFPSLRFPSFVSFTFSSPRAKSPTLLRIVTFGVALLGNHVSSRQIVPDHSSGHLGPQTLMSAMIVPDRIGRRKRIRCLSSKVSRSCKLEKEVGSTHTEVHDLNLKSTQLTARPDRKRRSCAENKWYDGILPWASDMELSPLAHKAMKEMGFGEFGYPWTLTPVLSNVHMLHLKLSHSPGPCAELFKAAIGRAMLDAGPEAVTMQQPKKSPALCLGMIAGTNEKRVVAVHILGAFEFGICKLRCRVLTFGLDIHGKPRWQYWGLKNPGT</sequence>
<reference evidence="1" key="2">
    <citation type="submission" date="2023-07" db="EMBL/GenBank/DDBJ databases">
        <authorList>
            <consortium name="Lawrence Berkeley National Laboratory"/>
            <person name="Haridas S."/>
            <person name="Hensen N."/>
            <person name="Bonometti L."/>
            <person name="Westerberg I."/>
            <person name="Brannstrom I.O."/>
            <person name="Guillou S."/>
            <person name="Cros-Aarteil S."/>
            <person name="Calhoun S."/>
            <person name="Kuo A."/>
            <person name="Mondo S."/>
            <person name="Pangilinan J."/>
            <person name="Riley R."/>
            <person name="LaButti K."/>
            <person name="Andreopoulos B."/>
            <person name="Lipzen A."/>
            <person name="Chen C."/>
            <person name="Yanf M."/>
            <person name="Daum C."/>
            <person name="Ng V."/>
            <person name="Clum A."/>
            <person name="Steindorff A."/>
            <person name="Ohm R."/>
            <person name="Martin F."/>
            <person name="Silar P."/>
            <person name="Natvig D."/>
            <person name="Lalanne C."/>
            <person name="Gautier V."/>
            <person name="Ament-velasquez S.L."/>
            <person name="Kruys A."/>
            <person name="Hutchinson M.I."/>
            <person name="Powell A.J."/>
            <person name="Barry K."/>
            <person name="Miller A.N."/>
            <person name="Grigoriev I.V."/>
            <person name="Debuchy R."/>
            <person name="Gladieux P."/>
            <person name="Thoren M.H."/>
            <person name="Johannesson H."/>
        </authorList>
    </citation>
    <scope>NUCLEOTIDE SEQUENCE</scope>
    <source>
        <strain evidence="1">FGSC 1904</strain>
    </source>
</reference>
<keyword evidence="2" id="KW-1185">Reference proteome</keyword>
<name>A0AAE0U586_SORBR</name>
<protein>
    <submittedName>
        <fullName evidence="1">Uncharacterized protein</fullName>
    </submittedName>
</protein>
<gene>
    <name evidence="1" type="ORF">B0T20DRAFT_473000</name>
</gene>
<evidence type="ECO:0000313" key="2">
    <source>
        <dbReference type="Proteomes" id="UP001281003"/>
    </source>
</evidence>